<evidence type="ECO:0000313" key="2">
    <source>
        <dbReference type="Proteomes" id="UP000299102"/>
    </source>
</evidence>
<reference evidence="1 2" key="1">
    <citation type="journal article" date="2019" name="Commun. Biol.">
        <title>The bagworm genome reveals a unique fibroin gene that provides high tensile strength.</title>
        <authorList>
            <person name="Kono N."/>
            <person name="Nakamura H."/>
            <person name="Ohtoshi R."/>
            <person name="Tomita M."/>
            <person name="Numata K."/>
            <person name="Arakawa K."/>
        </authorList>
    </citation>
    <scope>NUCLEOTIDE SEQUENCE [LARGE SCALE GENOMIC DNA]</scope>
</reference>
<dbReference type="Proteomes" id="UP000299102">
    <property type="component" value="Unassembled WGS sequence"/>
</dbReference>
<protein>
    <recommendedName>
        <fullName evidence="3">Reverse transcriptase domain-containing protein</fullName>
    </recommendedName>
</protein>
<proteinExistence type="predicted"/>
<organism evidence="1 2">
    <name type="scientific">Eumeta variegata</name>
    <name type="common">Bagworm moth</name>
    <name type="synonym">Eumeta japonica</name>
    <dbReference type="NCBI Taxonomy" id="151549"/>
    <lineage>
        <taxon>Eukaryota</taxon>
        <taxon>Metazoa</taxon>
        <taxon>Ecdysozoa</taxon>
        <taxon>Arthropoda</taxon>
        <taxon>Hexapoda</taxon>
        <taxon>Insecta</taxon>
        <taxon>Pterygota</taxon>
        <taxon>Neoptera</taxon>
        <taxon>Endopterygota</taxon>
        <taxon>Lepidoptera</taxon>
        <taxon>Glossata</taxon>
        <taxon>Ditrysia</taxon>
        <taxon>Tineoidea</taxon>
        <taxon>Psychidae</taxon>
        <taxon>Oiketicinae</taxon>
        <taxon>Eumeta</taxon>
    </lineage>
</organism>
<dbReference type="EMBL" id="BGZK01001375">
    <property type="protein sequence ID" value="GBP78588.1"/>
    <property type="molecule type" value="Genomic_DNA"/>
</dbReference>
<name>A0A4C1YR20_EUMVA</name>
<evidence type="ECO:0000313" key="1">
    <source>
        <dbReference type="EMBL" id="GBP78588.1"/>
    </source>
</evidence>
<gene>
    <name evidence="1" type="ORF">EVAR_57156_1</name>
</gene>
<keyword evidence="2" id="KW-1185">Reference proteome</keyword>
<evidence type="ECO:0008006" key="3">
    <source>
        <dbReference type="Google" id="ProtNLM"/>
    </source>
</evidence>
<dbReference type="OrthoDB" id="416454at2759"/>
<sequence>MAVLHHSEDILAINETWLRLGEEDKAPNIPGYTLYSVPRPTDIHHGRGGGVASYITTYLEAQGILPQAQSGFRKNRSIATALIDICRNILEVQDARMGIILVLLDFSRAFDTINISLLVSKMSNYGFDYGQMKVNARMHLATELLKYNGHLQEYHLLNDHRKADPERINGIKASFEIQTRRLAPVIAGGFPQTNLPPSHGKSFTTALRGRVTDLRSGGYFSTLTSIGSRVRWTNSMEACENVDGDVEPSTGRPGEATNRNLLLHRIKDFNQIDRQKNMRTIKKQVVTTPPMDTHNPKRDISALPASWVGMGYLLLEVLGGN</sequence>
<comment type="caution">
    <text evidence="1">The sequence shown here is derived from an EMBL/GenBank/DDBJ whole genome shotgun (WGS) entry which is preliminary data.</text>
</comment>
<accession>A0A4C1YR20</accession>
<dbReference type="AlphaFoldDB" id="A0A4C1YR20"/>